<dbReference type="PANTHER" id="PTHR11361:SF35">
    <property type="entry name" value="DNA MISMATCH REPAIR PROTEIN MSH2"/>
    <property type="match status" value="1"/>
</dbReference>
<evidence type="ECO:0000256" key="2">
    <source>
        <dbReference type="ARBA" id="ARBA00022840"/>
    </source>
</evidence>
<gene>
    <name evidence="5" type="ORF">M9458_024927</name>
</gene>
<evidence type="ECO:0000313" key="6">
    <source>
        <dbReference type="Proteomes" id="UP001529510"/>
    </source>
</evidence>
<proteinExistence type="predicted"/>
<dbReference type="AlphaFoldDB" id="A0ABD0Q0P9"/>
<dbReference type="Proteomes" id="UP001529510">
    <property type="component" value="Unassembled WGS sequence"/>
</dbReference>
<feature type="domain" description="DNA mismatch repair proteins mutS family" evidence="4">
    <location>
        <begin position="2"/>
        <end position="18"/>
    </location>
</feature>
<dbReference type="Gene3D" id="3.40.50.300">
    <property type="entry name" value="P-loop containing nucleotide triphosphate hydrolases"/>
    <property type="match status" value="1"/>
</dbReference>
<evidence type="ECO:0000256" key="3">
    <source>
        <dbReference type="ARBA" id="ARBA00023125"/>
    </source>
</evidence>
<dbReference type="SUPFAM" id="SSF52540">
    <property type="entry name" value="P-loop containing nucleoside triphosphate hydrolases"/>
    <property type="match status" value="1"/>
</dbReference>
<dbReference type="InterPro" id="IPR000432">
    <property type="entry name" value="DNA_mismatch_repair_MutS_C"/>
</dbReference>
<keyword evidence="1" id="KW-0547">Nucleotide-binding</keyword>
<dbReference type="InterPro" id="IPR045076">
    <property type="entry name" value="MutS"/>
</dbReference>
<keyword evidence="3" id="KW-0238">DNA-binding</keyword>
<dbReference type="EMBL" id="JAMKFB020000012">
    <property type="protein sequence ID" value="KAL0179485.1"/>
    <property type="molecule type" value="Genomic_DNA"/>
</dbReference>
<keyword evidence="2" id="KW-0067">ATP-binding</keyword>
<dbReference type="GO" id="GO:0003677">
    <property type="term" value="F:DNA binding"/>
    <property type="evidence" value="ECO:0007669"/>
    <property type="project" value="UniProtKB-KW"/>
</dbReference>
<evidence type="ECO:0000256" key="1">
    <source>
        <dbReference type="ARBA" id="ARBA00022741"/>
    </source>
</evidence>
<evidence type="ECO:0000259" key="4">
    <source>
        <dbReference type="PROSITE" id="PS00486"/>
    </source>
</evidence>
<evidence type="ECO:0000313" key="5">
    <source>
        <dbReference type="EMBL" id="KAL0179485.1"/>
    </source>
</evidence>
<reference evidence="5 6" key="1">
    <citation type="submission" date="2024-05" db="EMBL/GenBank/DDBJ databases">
        <title>Genome sequencing and assembly of Indian major carp, Cirrhinus mrigala (Hamilton, 1822).</title>
        <authorList>
            <person name="Mohindra V."/>
            <person name="Chowdhury L.M."/>
            <person name="Lal K."/>
            <person name="Jena J.K."/>
        </authorList>
    </citation>
    <scope>NUCLEOTIDE SEQUENCE [LARGE SCALE GENOMIC DNA]</scope>
    <source>
        <strain evidence="5">CM1030</strain>
        <tissue evidence="5">Blood</tissue>
    </source>
</reference>
<accession>A0ABD0Q0P9</accession>
<dbReference type="SMART" id="SM00534">
    <property type="entry name" value="MUTSac"/>
    <property type="match status" value="1"/>
</dbReference>
<keyword evidence="6" id="KW-1185">Reference proteome</keyword>
<organism evidence="5 6">
    <name type="scientific">Cirrhinus mrigala</name>
    <name type="common">Mrigala</name>
    <dbReference type="NCBI Taxonomy" id="683832"/>
    <lineage>
        <taxon>Eukaryota</taxon>
        <taxon>Metazoa</taxon>
        <taxon>Chordata</taxon>
        <taxon>Craniata</taxon>
        <taxon>Vertebrata</taxon>
        <taxon>Euteleostomi</taxon>
        <taxon>Actinopterygii</taxon>
        <taxon>Neopterygii</taxon>
        <taxon>Teleostei</taxon>
        <taxon>Ostariophysi</taxon>
        <taxon>Cypriniformes</taxon>
        <taxon>Cyprinidae</taxon>
        <taxon>Labeoninae</taxon>
        <taxon>Labeonini</taxon>
        <taxon>Cirrhinus</taxon>
    </lineage>
</organism>
<sequence>DSLIIIDELGRGTSTYDGFGLAWAISEYIATRLKSFCLFATHFHELTALAQQVPTVRNLHVTALTTDSTLTMLYKSFGIHVAELANFPKHVIANAREKALELEEFQDISRAGEEAGPEAKKRCLEKQEGEKIIEAFLAKVKSMPVEGMSDEAVKEELRKLKAEVIGQNNNFVNEIVSHSAKG</sequence>
<feature type="non-terminal residue" evidence="5">
    <location>
        <position position="1"/>
    </location>
</feature>
<dbReference type="Pfam" id="PF00488">
    <property type="entry name" value="MutS_V"/>
    <property type="match status" value="1"/>
</dbReference>
<protein>
    <recommendedName>
        <fullName evidence="4">DNA mismatch repair proteins mutS family domain-containing protein</fullName>
    </recommendedName>
</protein>
<name>A0ABD0Q0P9_CIRMR</name>
<dbReference type="GO" id="GO:0005524">
    <property type="term" value="F:ATP binding"/>
    <property type="evidence" value="ECO:0007669"/>
    <property type="project" value="UniProtKB-KW"/>
</dbReference>
<comment type="caution">
    <text evidence="5">The sequence shown here is derived from an EMBL/GenBank/DDBJ whole genome shotgun (WGS) entry which is preliminary data.</text>
</comment>
<dbReference type="PROSITE" id="PS00486">
    <property type="entry name" value="DNA_MISMATCH_REPAIR_2"/>
    <property type="match status" value="1"/>
</dbReference>
<dbReference type="PANTHER" id="PTHR11361">
    <property type="entry name" value="DNA MISMATCH REPAIR PROTEIN MUTS FAMILY MEMBER"/>
    <property type="match status" value="1"/>
</dbReference>
<dbReference type="InterPro" id="IPR027417">
    <property type="entry name" value="P-loop_NTPase"/>
</dbReference>